<proteinExistence type="predicted"/>
<evidence type="ECO:0000313" key="2">
    <source>
        <dbReference type="Proteomes" id="UP000800036"/>
    </source>
</evidence>
<name>A0A6A5UUF8_9PLEO</name>
<keyword evidence="2" id="KW-1185">Reference proteome</keyword>
<accession>A0A6A5UUF8</accession>
<dbReference type="AlphaFoldDB" id="A0A6A5UUF8"/>
<reference evidence="1" key="1">
    <citation type="journal article" date="2020" name="Stud. Mycol.">
        <title>101 Dothideomycetes genomes: a test case for predicting lifestyles and emergence of pathogens.</title>
        <authorList>
            <person name="Haridas S."/>
            <person name="Albert R."/>
            <person name="Binder M."/>
            <person name="Bloem J."/>
            <person name="Labutti K."/>
            <person name="Salamov A."/>
            <person name="Andreopoulos B."/>
            <person name="Baker S."/>
            <person name="Barry K."/>
            <person name="Bills G."/>
            <person name="Bluhm B."/>
            <person name="Cannon C."/>
            <person name="Castanera R."/>
            <person name="Culley D."/>
            <person name="Daum C."/>
            <person name="Ezra D."/>
            <person name="Gonzalez J."/>
            <person name="Henrissat B."/>
            <person name="Kuo A."/>
            <person name="Liang C."/>
            <person name="Lipzen A."/>
            <person name="Lutzoni F."/>
            <person name="Magnuson J."/>
            <person name="Mondo S."/>
            <person name="Nolan M."/>
            <person name="Ohm R."/>
            <person name="Pangilinan J."/>
            <person name="Park H.-J."/>
            <person name="Ramirez L."/>
            <person name="Alfaro M."/>
            <person name="Sun H."/>
            <person name="Tritt A."/>
            <person name="Yoshinaga Y."/>
            <person name="Zwiers L.-H."/>
            <person name="Turgeon B."/>
            <person name="Goodwin S."/>
            <person name="Spatafora J."/>
            <person name="Crous P."/>
            <person name="Grigoriev I."/>
        </authorList>
    </citation>
    <scope>NUCLEOTIDE SEQUENCE</scope>
    <source>
        <strain evidence="1">CBS 107.79</strain>
    </source>
</reference>
<dbReference type="Proteomes" id="UP000800036">
    <property type="component" value="Unassembled WGS sequence"/>
</dbReference>
<organism evidence="1 2">
    <name type="scientific">Bimuria novae-zelandiae CBS 107.79</name>
    <dbReference type="NCBI Taxonomy" id="1447943"/>
    <lineage>
        <taxon>Eukaryota</taxon>
        <taxon>Fungi</taxon>
        <taxon>Dikarya</taxon>
        <taxon>Ascomycota</taxon>
        <taxon>Pezizomycotina</taxon>
        <taxon>Dothideomycetes</taxon>
        <taxon>Pleosporomycetidae</taxon>
        <taxon>Pleosporales</taxon>
        <taxon>Massarineae</taxon>
        <taxon>Didymosphaeriaceae</taxon>
        <taxon>Bimuria</taxon>
    </lineage>
</organism>
<evidence type="ECO:0000313" key="1">
    <source>
        <dbReference type="EMBL" id="KAF1968611.1"/>
    </source>
</evidence>
<sequence length="100" mass="11377">MASLVVLVLTHELNHVSVPSAQTFNHDGQQVTHNRGDSDYHDGITGYYEIDDEVQLAEKLQNKIERTIMKPDSYDYALALFVLFGKQWRPSFEDGLHGIT</sequence>
<gene>
    <name evidence="1" type="ORF">BU23DRAFT_572195</name>
</gene>
<dbReference type="EMBL" id="ML976718">
    <property type="protein sequence ID" value="KAF1968611.1"/>
    <property type="molecule type" value="Genomic_DNA"/>
</dbReference>
<protein>
    <submittedName>
        <fullName evidence="1">Uncharacterized protein</fullName>
    </submittedName>
</protein>